<gene>
    <name evidence="1" type="ORF">CHU93_02755</name>
</gene>
<comment type="caution">
    <text evidence="1">The sequence shown here is derived from an EMBL/GenBank/DDBJ whole genome shotgun (WGS) entry which is preliminary data.</text>
</comment>
<evidence type="ECO:0000313" key="2">
    <source>
        <dbReference type="Proteomes" id="UP000216991"/>
    </source>
</evidence>
<keyword evidence="2" id="KW-1185">Reference proteome</keyword>
<dbReference type="EMBL" id="NOXT01000073">
    <property type="protein sequence ID" value="OYQ33934.1"/>
    <property type="molecule type" value="Genomic_DNA"/>
</dbReference>
<proteinExistence type="predicted"/>
<dbReference type="RefSeq" id="WP_094472657.1">
    <property type="nucleotide sequence ID" value="NZ_NOXT01000073.1"/>
</dbReference>
<accession>A0A255YZ42</accession>
<dbReference type="AlphaFoldDB" id="A0A255YZ42"/>
<protein>
    <recommendedName>
        <fullName evidence="3">CHAT domain-containing protein</fullName>
    </recommendedName>
</protein>
<evidence type="ECO:0008006" key="3">
    <source>
        <dbReference type="Google" id="ProtNLM"/>
    </source>
</evidence>
<dbReference type="OrthoDB" id="8365210at2"/>
<evidence type="ECO:0000313" key="1">
    <source>
        <dbReference type="EMBL" id="OYQ33934.1"/>
    </source>
</evidence>
<organism evidence="1 2">
    <name type="scientific">Sandarakinorhabdus cyanobacteriorum</name>
    <dbReference type="NCBI Taxonomy" id="1981098"/>
    <lineage>
        <taxon>Bacteria</taxon>
        <taxon>Pseudomonadati</taxon>
        <taxon>Pseudomonadota</taxon>
        <taxon>Alphaproteobacteria</taxon>
        <taxon>Sphingomonadales</taxon>
        <taxon>Sphingosinicellaceae</taxon>
        <taxon>Sandarakinorhabdus</taxon>
    </lineage>
</organism>
<dbReference type="Proteomes" id="UP000216991">
    <property type="component" value="Unassembled WGS sequence"/>
</dbReference>
<name>A0A255YZ42_9SPHN</name>
<reference evidence="1 2" key="1">
    <citation type="submission" date="2017-07" db="EMBL/GenBank/DDBJ databases">
        <title>Sandarakinorhabdus cyanobacteriorum sp. nov., a novel bacterium isolated from cyanobacterial aggregates in a eutrophic lake.</title>
        <authorList>
            <person name="Cai H."/>
        </authorList>
    </citation>
    <scope>NUCLEOTIDE SEQUENCE [LARGE SCALE GENOMIC DNA]</scope>
    <source>
        <strain evidence="1 2">TH057</strain>
    </source>
</reference>
<sequence>MVDTISRSANGISLTDTVLISSVIWIRSLAGHELNPSRRMVEDLTDMATAGHFAFEEKVVRNRAELVSLLDSIASSASKGLRPILHFDCHGSAAEGLHLRPANEFCSWEDLAARLRIINVATQNNLCCVFATCFGMWLATQLRLSLPAPWYLTIAPKNEISVGVLEERTAKFYREVFTSANITQAYERVLKPDLDILLCKKVFAESLARHVAVNCRGDSGRQRKEAAVAEVLKRNGIVSPTRAQLAQARREIRHKFQASQWVIDHFADLFLIGRDPGIDVADLVRLADNYARREQRRRESARKLSGKAP</sequence>